<dbReference type="PANTHER" id="PTHR35218:SF8">
    <property type="entry name" value="ENDONUCLEASE_EXONUCLEASE_PHOSPHATASE"/>
    <property type="match status" value="1"/>
</dbReference>
<dbReference type="PANTHER" id="PTHR35218">
    <property type="entry name" value="RNASE H DOMAIN-CONTAINING PROTEIN"/>
    <property type="match status" value="1"/>
</dbReference>
<evidence type="ECO:0000313" key="1">
    <source>
        <dbReference type="EMBL" id="MCD9644748.1"/>
    </source>
</evidence>
<dbReference type="SUPFAM" id="SSF56219">
    <property type="entry name" value="DNase I-like"/>
    <property type="match status" value="1"/>
</dbReference>
<dbReference type="Proteomes" id="UP000823775">
    <property type="component" value="Unassembled WGS sequence"/>
</dbReference>
<sequence length="256" mass="29353">MLRLPPSNYRRLYRVRRNAWVRDPNQLANINIHPSAETPTPPSPPVFSTTPLPLNHVPLFWLEHGLSRHMLSMSLQINGQDLLIQIIGPCYLAKIVAEDTCICTTRRTTLCANPTNGSKLPYTISSEPIIDDRGGRRGRVQNRKRGTIRNVKRLQNTGVQEKKRKKVMVSTMFTNYWMNHEGTSSHLSSMREERPQTRNSNMTIIVWNCHGVGNADFRRTFRSMLDYNKPSLVALLETKQEDHDNITRGFGFSSLI</sequence>
<dbReference type="EMBL" id="JACEIK010004240">
    <property type="protein sequence ID" value="MCD9644748.1"/>
    <property type="molecule type" value="Genomic_DNA"/>
</dbReference>
<name>A0ABS8VCJ6_DATST</name>
<accession>A0ABS8VCJ6</accession>
<gene>
    <name evidence="1" type="ORF">HAX54_033177</name>
</gene>
<organism evidence="1 2">
    <name type="scientific">Datura stramonium</name>
    <name type="common">Jimsonweed</name>
    <name type="synonym">Common thornapple</name>
    <dbReference type="NCBI Taxonomy" id="4076"/>
    <lineage>
        <taxon>Eukaryota</taxon>
        <taxon>Viridiplantae</taxon>
        <taxon>Streptophyta</taxon>
        <taxon>Embryophyta</taxon>
        <taxon>Tracheophyta</taxon>
        <taxon>Spermatophyta</taxon>
        <taxon>Magnoliopsida</taxon>
        <taxon>eudicotyledons</taxon>
        <taxon>Gunneridae</taxon>
        <taxon>Pentapetalae</taxon>
        <taxon>asterids</taxon>
        <taxon>lamiids</taxon>
        <taxon>Solanales</taxon>
        <taxon>Solanaceae</taxon>
        <taxon>Solanoideae</taxon>
        <taxon>Datureae</taxon>
        <taxon>Datura</taxon>
    </lineage>
</organism>
<comment type="caution">
    <text evidence="1">The sequence shown here is derived from an EMBL/GenBank/DDBJ whole genome shotgun (WGS) entry which is preliminary data.</text>
</comment>
<keyword evidence="2" id="KW-1185">Reference proteome</keyword>
<dbReference type="InterPro" id="IPR036691">
    <property type="entry name" value="Endo/exonu/phosph_ase_sf"/>
</dbReference>
<reference evidence="1 2" key="1">
    <citation type="journal article" date="2021" name="BMC Genomics">
        <title>Datura genome reveals duplications of psychoactive alkaloid biosynthetic genes and high mutation rate following tissue culture.</title>
        <authorList>
            <person name="Rajewski A."/>
            <person name="Carter-House D."/>
            <person name="Stajich J."/>
            <person name="Litt A."/>
        </authorList>
    </citation>
    <scope>NUCLEOTIDE SEQUENCE [LARGE SCALE GENOMIC DNA]</scope>
    <source>
        <strain evidence="1">AR-01</strain>
    </source>
</reference>
<evidence type="ECO:0000313" key="2">
    <source>
        <dbReference type="Proteomes" id="UP000823775"/>
    </source>
</evidence>
<proteinExistence type="predicted"/>
<protein>
    <submittedName>
        <fullName evidence="1">Uncharacterized protein</fullName>
    </submittedName>
</protein>